<dbReference type="EMBL" id="EAAA01002467">
    <property type="status" value="NOT_ANNOTATED_CDS"/>
    <property type="molecule type" value="Genomic_DNA"/>
</dbReference>
<evidence type="ECO:0000256" key="4">
    <source>
        <dbReference type="ARBA" id="ARBA00023157"/>
    </source>
</evidence>
<dbReference type="Gene3D" id="4.10.800.10">
    <property type="entry name" value="Thyroglobulin type-1"/>
    <property type="match status" value="2"/>
</dbReference>
<dbReference type="InterPro" id="IPR051950">
    <property type="entry name" value="Dev_reg/Prot_inhib"/>
</dbReference>
<evidence type="ECO:0000313" key="9">
    <source>
        <dbReference type="Proteomes" id="UP000008144"/>
    </source>
</evidence>
<sequence>MKMLAYLASAFLLISIIEGSPVRFSDRRCFARLRQVQLEIRANGDIVSDPHYVPECDSRGIRWRPAQCDHHDIGYCFCVNTTTGEPMNRTRSHYHTKELLQCDTDVPENKRCQNRQQEYRNFLKNWELRQANPFYYFPECNQDGTFKALQRDSINFFCVQTTTGEKIPGTDVGPGSNRPLIEPVCQAYSQQ</sequence>
<reference evidence="8" key="2">
    <citation type="journal article" date="2008" name="Genome Biol.">
        <title>Improved genome assembly and evidence-based global gene model set for the chordate Ciona intestinalis: new insight into intron and operon populations.</title>
        <authorList>
            <person name="Satou Y."/>
            <person name="Mineta K."/>
            <person name="Ogasawara M."/>
            <person name="Sasakura Y."/>
            <person name="Shoguchi E."/>
            <person name="Ueno K."/>
            <person name="Yamada L."/>
            <person name="Matsumoto J."/>
            <person name="Wasserscheid J."/>
            <person name="Dewar K."/>
            <person name="Wiley G.B."/>
            <person name="Macmil S.L."/>
            <person name="Roe B.A."/>
            <person name="Zeller R.W."/>
            <person name="Hastings K.E."/>
            <person name="Lemaire P."/>
            <person name="Lindquist E."/>
            <person name="Endo T."/>
            <person name="Hotta K."/>
            <person name="Inaba K."/>
        </authorList>
    </citation>
    <scope>NUCLEOTIDE SEQUENCE [LARGE SCALE GENOMIC DNA]</scope>
    <source>
        <strain evidence="8">wild type</strain>
    </source>
</reference>
<dbReference type="InterPro" id="IPR036857">
    <property type="entry name" value="Thyroglobulin_1_sf"/>
</dbReference>
<protein>
    <recommendedName>
        <fullName evidence="7">Thyroglobulin type-1 domain-containing protein</fullName>
    </recommendedName>
</protein>
<keyword evidence="6" id="KW-0732">Signal</keyword>
<reference evidence="9" key="1">
    <citation type="journal article" date="2002" name="Science">
        <title>The draft genome of Ciona intestinalis: insights into chordate and vertebrate origins.</title>
        <authorList>
            <person name="Dehal P."/>
            <person name="Satou Y."/>
            <person name="Campbell R.K."/>
            <person name="Chapman J."/>
            <person name="Degnan B."/>
            <person name="De Tomaso A."/>
            <person name="Davidson B."/>
            <person name="Di Gregorio A."/>
            <person name="Gelpke M."/>
            <person name="Goodstein D.M."/>
            <person name="Harafuji N."/>
            <person name="Hastings K.E."/>
            <person name="Ho I."/>
            <person name="Hotta K."/>
            <person name="Huang W."/>
            <person name="Kawashima T."/>
            <person name="Lemaire P."/>
            <person name="Martinez D."/>
            <person name="Meinertzhagen I.A."/>
            <person name="Necula S."/>
            <person name="Nonaka M."/>
            <person name="Putnam N."/>
            <person name="Rash S."/>
            <person name="Saiga H."/>
            <person name="Satake M."/>
            <person name="Terry A."/>
            <person name="Yamada L."/>
            <person name="Wang H.G."/>
            <person name="Awazu S."/>
            <person name="Azumi K."/>
            <person name="Boore J."/>
            <person name="Branno M."/>
            <person name="Chin-Bow S."/>
            <person name="DeSantis R."/>
            <person name="Doyle S."/>
            <person name="Francino P."/>
            <person name="Keys D.N."/>
            <person name="Haga S."/>
            <person name="Hayashi H."/>
            <person name="Hino K."/>
            <person name="Imai K.S."/>
            <person name="Inaba K."/>
            <person name="Kano S."/>
            <person name="Kobayashi K."/>
            <person name="Kobayashi M."/>
            <person name="Lee B.I."/>
            <person name="Makabe K.W."/>
            <person name="Manohar C."/>
            <person name="Matassi G."/>
            <person name="Medina M."/>
            <person name="Mochizuki Y."/>
            <person name="Mount S."/>
            <person name="Morishita T."/>
            <person name="Miura S."/>
            <person name="Nakayama A."/>
            <person name="Nishizaka S."/>
            <person name="Nomoto H."/>
            <person name="Ohta F."/>
            <person name="Oishi K."/>
            <person name="Rigoutsos I."/>
            <person name="Sano M."/>
            <person name="Sasaki A."/>
            <person name="Sasakura Y."/>
            <person name="Shoguchi E."/>
            <person name="Shin-i T."/>
            <person name="Spagnuolo A."/>
            <person name="Stainier D."/>
            <person name="Suzuki M.M."/>
            <person name="Tassy O."/>
            <person name="Takatori N."/>
            <person name="Tokuoka M."/>
            <person name="Yagi K."/>
            <person name="Yoshizaki F."/>
            <person name="Wada S."/>
            <person name="Zhang C."/>
            <person name="Hyatt P.D."/>
            <person name="Larimer F."/>
            <person name="Detter C."/>
            <person name="Doggett N."/>
            <person name="Glavina T."/>
            <person name="Hawkins T."/>
            <person name="Richardson P."/>
            <person name="Lucas S."/>
            <person name="Kohara Y."/>
            <person name="Levine M."/>
            <person name="Satoh N."/>
            <person name="Rokhsar D.S."/>
        </authorList>
    </citation>
    <scope>NUCLEOTIDE SEQUENCE [LARGE SCALE GENOMIC DNA]</scope>
</reference>
<keyword evidence="3" id="KW-0677">Repeat</keyword>
<feature type="signal peptide" evidence="6">
    <location>
        <begin position="1"/>
        <end position="19"/>
    </location>
</feature>
<evidence type="ECO:0000256" key="2">
    <source>
        <dbReference type="ARBA" id="ARBA00022525"/>
    </source>
</evidence>
<feature type="domain" description="Thyroglobulin type-1" evidence="7">
    <location>
        <begin position="26"/>
        <end position="102"/>
    </location>
</feature>
<organism evidence="8 9">
    <name type="scientific">Ciona intestinalis</name>
    <name type="common">Transparent sea squirt</name>
    <name type="synonym">Ascidia intestinalis</name>
    <dbReference type="NCBI Taxonomy" id="7719"/>
    <lineage>
        <taxon>Eukaryota</taxon>
        <taxon>Metazoa</taxon>
        <taxon>Chordata</taxon>
        <taxon>Tunicata</taxon>
        <taxon>Ascidiacea</taxon>
        <taxon>Phlebobranchia</taxon>
        <taxon>Cionidae</taxon>
        <taxon>Ciona</taxon>
    </lineage>
</organism>
<dbReference type="InterPro" id="IPR000716">
    <property type="entry name" value="Thyroglobulin_1"/>
</dbReference>
<dbReference type="Pfam" id="PF00086">
    <property type="entry name" value="Thyroglobulin_1"/>
    <property type="match status" value="2"/>
</dbReference>
<dbReference type="PANTHER" id="PTHR12352:SF3">
    <property type="entry name" value="NIDOGEN-2"/>
    <property type="match status" value="1"/>
</dbReference>
<accession>F6QHE7</accession>
<feature type="chain" id="PRO_5003341403" description="Thyroglobulin type-1 domain-containing protein" evidence="6">
    <location>
        <begin position="20"/>
        <end position="191"/>
    </location>
</feature>
<dbReference type="GO" id="GO:0005576">
    <property type="term" value="C:extracellular region"/>
    <property type="evidence" value="ECO:0007669"/>
    <property type="project" value="UniProtKB-SubCell"/>
</dbReference>
<evidence type="ECO:0000256" key="5">
    <source>
        <dbReference type="PROSITE-ProRule" id="PRU00500"/>
    </source>
</evidence>
<evidence type="ECO:0000256" key="1">
    <source>
        <dbReference type="ARBA" id="ARBA00004613"/>
    </source>
</evidence>
<name>F6QHE7_CIOIN</name>
<evidence type="ECO:0000256" key="3">
    <source>
        <dbReference type="ARBA" id="ARBA00022737"/>
    </source>
</evidence>
<feature type="domain" description="Thyroglobulin type-1" evidence="7">
    <location>
        <begin position="109"/>
        <end position="185"/>
    </location>
</feature>
<evidence type="ECO:0000313" key="8">
    <source>
        <dbReference type="Ensembl" id="ENSCINP00000020167.3"/>
    </source>
</evidence>
<comment type="caution">
    <text evidence="5">Lacks conserved residue(s) required for the propagation of feature annotation.</text>
</comment>
<dbReference type="PANTHER" id="PTHR12352">
    <property type="entry name" value="SECRETED MODULAR CALCIUM-BINDING PROTEIN"/>
    <property type="match status" value="1"/>
</dbReference>
<dbReference type="InParanoid" id="F6QHE7"/>
<dbReference type="Ensembl" id="ENSCINT00000020167.3">
    <property type="protein sequence ID" value="ENSCINP00000020167.3"/>
    <property type="gene ID" value="ENSCING00000010047.3"/>
</dbReference>
<dbReference type="Proteomes" id="UP000008144">
    <property type="component" value="Chromosome 7"/>
</dbReference>
<dbReference type="AlphaFoldDB" id="F6QHE7"/>
<reference evidence="8" key="4">
    <citation type="submission" date="2025-09" db="UniProtKB">
        <authorList>
            <consortium name="Ensembl"/>
        </authorList>
    </citation>
    <scope>IDENTIFICATION</scope>
</reference>
<dbReference type="HOGENOM" id="CLU_1424441_0_0_1"/>
<dbReference type="PROSITE" id="PS51162">
    <property type="entry name" value="THYROGLOBULIN_1_2"/>
    <property type="match status" value="2"/>
</dbReference>
<proteinExistence type="predicted"/>
<keyword evidence="2" id="KW-0964">Secreted</keyword>
<keyword evidence="9" id="KW-1185">Reference proteome</keyword>
<evidence type="ECO:0000259" key="7">
    <source>
        <dbReference type="PROSITE" id="PS51162"/>
    </source>
</evidence>
<dbReference type="SUPFAM" id="SSF57610">
    <property type="entry name" value="Thyroglobulin type-1 domain"/>
    <property type="match status" value="2"/>
</dbReference>
<dbReference type="PROSITE" id="PS00484">
    <property type="entry name" value="THYROGLOBULIN_1_1"/>
    <property type="match status" value="1"/>
</dbReference>
<dbReference type="SMART" id="SM00211">
    <property type="entry name" value="TY"/>
    <property type="match status" value="2"/>
</dbReference>
<reference evidence="8" key="3">
    <citation type="submission" date="2025-08" db="UniProtKB">
        <authorList>
            <consortium name="Ensembl"/>
        </authorList>
    </citation>
    <scope>IDENTIFICATION</scope>
</reference>
<keyword evidence="4" id="KW-1015">Disulfide bond</keyword>
<evidence type="ECO:0000256" key="6">
    <source>
        <dbReference type="SAM" id="SignalP"/>
    </source>
</evidence>
<comment type="subcellular location">
    <subcellularLocation>
        <location evidence="1">Secreted</location>
    </subcellularLocation>
</comment>